<protein>
    <submittedName>
        <fullName evidence="3">FRG domain-containing protein</fullName>
    </submittedName>
</protein>
<evidence type="ECO:0000259" key="2">
    <source>
        <dbReference type="SMART" id="SM00901"/>
    </source>
</evidence>
<keyword evidence="4" id="KW-1185">Reference proteome</keyword>
<proteinExistence type="predicted"/>
<evidence type="ECO:0000313" key="3">
    <source>
        <dbReference type="EMBL" id="MFC1406978.1"/>
    </source>
</evidence>
<accession>A0ABV6UZX7</accession>
<feature type="region of interest" description="Disordered" evidence="1">
    <location>
        <begin position="1"/>
        <end position="22"/>
    </location>
</feature>
<name>A0ABV6UZX7_9ACTN</name>
<feature type="compositionally biased region" description="Polar residues" evidence="1">
    <location>
        <begin position="1"/>
        <end position="15"/>
    </location>
</feature>
<dbReference type="SMART" id="SM00901">
    <property type="entry name" value="FRG"/>
    <property type="match status" value="1"/>
</dbReference>
<comment type="caution">
    <text evidence="3">The sequence shown here is derived from an EMBL/GenBank/DDBJ whole genome shotgun (WGS) entry which is preliminary data.</text>
</comment>
<feature type="domain" description="FRG" evidence="2">
    <location>
        <begin position="72"/>
        <end position="172"/>
    </location>
</feature>
<reference evidence="3 4" key="1">
    <citation type="submission" date="2024-09" db="EMBL/GenBank/DDBJ databases">
        <authorList>
            <person name="Lee S.D."/>
        </authorList>
    </citation>
    <scope>NUCLEOTIDE SEQUENCE [LARGE SCALE GENOMIC DNA]</scope>
    <source>
        <strain evidence="3 4">N1-5</strain>
    </source>
</reference>
<gene>
    <name evidence="3" type="ORF">ACEZDJ_37420</name>
</gene>
<dbReference type="EMBL" id="JBHEZZ010000036">
    <property type="protein sequence ID" value="MFC1406978.1"/>
    <property type="molecule type" value="Genomic_DNA"/>
</dbReference>
<organism evidence="3 4">
    <name type="scientific">Streptacidiphilus cavernicola</name>
    <dbReference type="NCBI Taxonomy" id="3342716"/>
    <lineage>
        <taxon>Bacteria</taxon>
        <taxon>Bacillati</taxon>
        <taxon>Actinomycetota</taxon>
        <taxon>Actinomycetes</taxon>
        <taxon>Kitasatosporales</taxon>
        <taxon>Streptomycetaceae</taxon>
        <taxon>Streptacidiphilus</taxon>
    </lineage>
</organism>
<sequence>MANDSHPATGNNRGSSPDGDAVSNNLAGEFFAEREINSKIGLDGTFQSLWEWLKAGARDPLDGGSLALPSPPVESVFYRGQSNADHGLSSSLFRILQNSVTRVTEHRMARTEADILRVMRSQGLGRLMTDGQLLGLMQHHGIPTRLIDVSKAPFEALFFAVDQNHDLDGRLFVIQLHRKSSDAADIFYLDAQRCLEWADAARGEQYAKSSWTGRVAVADPKDLDPRMRAQQGCFLVGGLIASYSRRQMQFNGKTLEPLDLAKITNLSIRFPLRNAAGKAWSATAWTIRIPASWKRPLGALLKKEDHPITVDTMYPPLIEVKRLAISKAEELSRTTWQVKNNRRK</sequence>
<dbReference type="Pfam" id="PF08867">
    <property type="entry name" value="FRG"/>
    <property type="match status" value="1"/>
</dbReference>
<evidence type="ECO:0000256" key="1">
    <source>
        <dbReference type="SAM" id="MobiDB-lite"/>
    </source>
</evidence>
<dbReference type="Proteomes" id="UP001592528">
    <property type="component" value="Unassembled WGS sequence"/>
</dbReference>
<dbReference type="RefSeq" id="WP_084715420.1">
    <property type="nucleotide sequence ID" value="NZ_JBHEZZ010000036.1"/>
</dbReference>
<dbReference type="InterPro" id="IPR014966">
    <property type="entry name" value="FRG-dom"/>
</dbReference>
<evidence type="ECO:0000313" key="4">
    <source>
        <dbReference type="Proteomes" id="UP001592528"/>
    </source>
</evidence>